<dbReference type="GO" id="GO:0102965">
    <property type="term" value="F:alcohol-forming long-chain fatty acyl-CoA reductase activity"/>
    <property type="evidence" value="ECO:0007669"/>
    <property type="project" value="UniProtKB-EC"/>
</dbReference>
<dbReference type="Pfam" id="PF03015">
    <property type="entry name" value="Sterile"/>
    <property type="match status" value="1"/>
</dbReference>
<dbReference type="OrthoDB" id="429813at2759"/>
<keyword evidence="5 10" id="KW-0521">NADP</keyword>
<dbReference type="GO" id="GO:0035336">
    <property type="term" value="P:long-chain fatty-acyl-CoA metabolic process"/>
    <property type="evidence" value="ECO:0007669"/>
    <property type="project" value="TreeGrafter"/>
</dbReference>
<feature type="transmembrane region" description="Helical" evidence="10">
    <location>
        <begin position="485"/>
        <end position="502"/>
    </location>
</feature>
<dbReference type="Pfam" id="PF07993">
    <property type="entry name" value="NAD_binding_4"/>
    <property type="match status" value="1"/>
</dbReference>
<gene>
    <name evidence="13" type="ORF">PVAND_010075</name>
</gene>
<evidence type="ECO:0000256" key="8">
    <source>
        <dbReference type="ARBA" id="ARBA00023136"/>
    </source>
</evidence>
<comment type="similarity">
    <text evidence="2 10">Belongs to the fatty acyl-CoA reductase family.</text>
</comment>
<dbReference type="AlphaFoldDB" id="A0A9J6CEN1"/>
<evidence type="ECO:0000256" key="5">
    <source>
        <dbReference type="ARBA" id="ARBA00022857"/>
    </source>
</evidence>
<keyword evidence="14" id="KW-1185">Reference proteome</keyword>
<name>A0A9J6CEN1_POLVA</name>
<dbReference type="GO" id="GO:0016020">
    <property type="term" value="C:membrane"/>
    <property type="evidence" value="ECO:0007669"/>
    <property type="project" value="UniProtKB-SubCell"/>
</dbReference>
<dbReference type="PANTHER" id="PTHR11011:SF61">
    <property type="entry name" value="FATTY ACYL-COA REDUCTASE"/>
    <property type="match status" value="1"/>
</dbReference>
<dbReference type="CDD" id="cd09071">
    <property type="entry name" value="FAR_C"/>
    <property type="match status" value="1"/>
</dbReference>
<keyword evidence="8 10" id="KW-0472">Membrane</keyword>
<feature type="transmembrane region" description="Helical" evidence="10">
    <location>
        <begin position="367"/>
        <end position="386"/>
    </location>
</feature>
<evidence type="ECO:0000256" key="6">
    <source>
        <dbReference type="ARBA" id="ARBA00022989"/>
    </source>
</evidence>
<evidence type="ECO:0000256" key="3">
    <source>
        <dbReference type="ARBA" id="ARBA00022516"/>
    </source>
</evidence>
<evidence type="ECO:0000256" key="9">
    <source>
        <dbReference type="ARBA" id="ARBA00052530"/>
    </source>
</evidence>
<reference evidence="13" key="1">
    <citation type="submission" date="2021-03" db="EMBL/GenBank/DDBJ databases">
        <title>Chromosome level genome of the anhydrobiotic midge Polypedilum vanderplanki.</title>
        <authorList>
            <person name="Yoshida Y."/>
            <person name="Kikawada T."/>
            <person name="Gusev O."/>
        </authorList>
    </citation>
    <scope>NUCLEOTIDE SEQUENCE</scope>
    <source>
        <strain evidence="13">NIAS01</strain>
        <tissue evidence="13">Whole body or cell culture</tissue>
    </source>
</reference>
<dbReference type="InterPro" id="IPR036291">
    <property type="entry name" value="NAD(P)-bd_dom_sf"/>
</dbReference>
<keyword evidence="3 10" id="KW-0444">Lipid biosynthesis</keyword>
<evidence type="ECO:0000256" key="10">
    <source>
        <dbReference type="RuleBase" id="RU363097"/>
    </source>
</evidence>
<dbReference type="InterPro" id="IPR033640">
    <property type="entry name" value="FAR_C"/>
</dbReference>
<dbReference type="GO" id="GO:0005777">
    <property type="term" value="C:peroxisome"/>
    <property type="evidence" value="ECO:0007669"/>
    <property type="project" value="TreeGrafter"/>
</dbReference>
<evidence type="ECO:0000256" key="7">
    <source>
        <dbReference type="ARBA" id="ARBA00023098"/>
    </source>
</evidence>
<feature type="domain" description="Fatty acyl-CoA reductase C-terminal" evidence="11">
    <location>
        <begin position="369"/>
        <end position="460"/>
    </location>
</feature>
<protein>
    <recommendedName>
        <fullName evidence="10">Fatty acyl-CoA reductase</fullName>
        <ecNumber evidence="10">1.2.1.84</ecNumber>
    </recommendedName>
</protein>
<dbReference type="FunFam" id="3.40.50.720:FF:000143">
    <property type="entry name" value="Fatty acyl-CoA reductase"/>
    <property type="match status" value="1"/>
</dbReference>
<dbReference type="GO" id="GO:0080019">
    <property type="term" value="F:alcohol-forming very long-chain fatty acyl-CoA reductase activity"/>
    <property type="evidence" value="ECO:0007669"/>
    <property type="project" value="InterPro"/>
</dbReference>
<evidence type="ECO:0000313" key="14">
    <source>
        <dbReference type="Proteomes" id="UP001107558"/>
    </source>
</evidence>
<feature type="domain" description="Thioester reductase (TE)" evidence="12">
    <location>
        <begin position="20"/>
        <end position="295"/>
    </location>
</feature>
<comment type="function">
    <text evidence="10">Catalyzes the reduction of fatty acyl-CoA to fatty alcohols.</text>
</comment>
<dbReference type="EC" id="1.2.1.84" evidence="10"/>
<dbReference type="InterPro" id="IPR026055">
    <property type="entry name" value="FAR"/>
</dbReference>
<evidence type="ECO:0000259" key="12">
    <source>
        <dbReference type="Pfam" id="PF07993"/>
    </source>
</evidence>
<accession>A0A9J6CEN1</accession>
<keyword evidence="10" id="KW-0560">Oxidoreductase</keyword>
<keyword evidence="7 10" id="KW-0443">Lipid metabolism</keyword>
<dbReference type="EMBL" id="JADBJN010000001">
    <property type="protein sequence ID" value="KAG5680578.1"/>
    <property type="molecule type" value="Genomic_DNA"/>
</dbReference>
<comment type="catalytic activity">
    <reaction evidence="9 10">
        <text>a long-chain fatty acyl-CoA + 2 NADPH + 2 H(+) = a long-chain primary fatty alcohol + 2 NADP(+) + CoA</text>
        <dbReference type="Rhea" id="RHEA:52716"/>
        <dbReference type="ChEBI" id="CHEBI:15378"/>
        <dbReference type="ChEBI" id="CHEBI:57287"/>
        <dbReference type="ChEBI" id="CHEBI:57783"/>
        <dbReference type="ChEBI" id="CHEBI:58349"/>
        <dbReference type="ChEBI" id="CHEBI:77396"/>
        <dbReference type="ChEBI" id="CHEBI:83139"/>
        <dbReference type="EC" id="1.2.1.84"/>
    </reaction>
</comment>
<comment type="subcellular location">
    <subcellularLocation>
        <location evidence="1">Membrane</location>
        <topology evidence="1">Multi-pass membrane protein</topology>
    </subcellularLocation>
</comment>
<dbReference type="CDD" id="cd05236">
    <property type="entry name" value="FAR-N_SDR_e"/>
    <property type="match status" value="1"/>
</dbReference>
<dbReference type="SUPFAM" id="SSF51735">
    <property type="entry name" value="NAD(P)-binding Rossmann-fold domains"/>
    <property type="match status" value="1"/>
</dbReference>
<proteinExistence type="inferred from homology"/>
<dbReference type="InterPro" id="IPR013120">
    <property type="entry name" value="FAR_NAD-bd"/>
</dbReference>
<dbReference type="Gene3D" id="3.40.50.720">
    <property type="entry name" value="NAD(P)-binding Rossmann-like Domain"/>
    <property type="match status" value="1"/>
</dbReference>
<organism evidence="13 14">
    <name type="scientific">Polypedilum vanderplanki</name>
    <name type="common">Sleeping chironomid midge</name>
    <dbReference type="NCBI Taxonomy" id="319348"/>
    <lineage>
        <taxon>Eukaryota</taxon>
        <taxon>Metazoa</taxon>
        <taxon>Ecdysozoa</taxon>
        <taxon>Arthropoda</taxon>
        <taxon>Hexapoda</taxon>
        <taxon>Insecta</taxon>
        <taxon>Pterygota</taxon>
        <taxon>Neoptera</taxon>
        <taxon>Endopterygota</taxon>
        <taxon>Diptera</taxon>
        <taxon>Nematocera</taxon>
        <taxon>Chironomoidea</taxon>
        <taxon>Chironomidae</taxon>
        <taxon>Chironominae</taxon>
        <taxon>Polypedilum</taxon>
        <taxon>Polypedilum</taxon>
    </lineage>
</organism>
<evidence type="ECO:0000256" key="4">
    <source>
        <dbReference type="ARBA" id="ARBA00022692"/>
    </source>
</evidence>
<dbReference type="Proteomes" id="UP001107558">
    <property type="component" value="Chromosome 1"/>
</dbReference>
<evidence type="ECO:0000259" key="11">
    <source>
        <dbReference type="Pfam" id="PF03015"/>
    </source>
</evidence>
<keyword evidence="4 10" id="KW-0812">Transmembrane</keyword>
<dbReference type="PANTHER" id="PTHR11011">
    <property type="entry name" value="MALE STERILITY PROTEIN 2-RELATED"/>
    <property type="match status" value="1"/>
</dbReference>
<comment type="caution">
    <text evidence="13">The sequence shown here is derived from an EMBL/GenBank/DDBJ whole genome shotgun (WGS) entry which is preliminary data.</text>
</comment>
<evidence type="ECO:0000256" key="2">
    <source>
        <dbReference type="ARBA" id="ARBA00005928"/>
    </source>
</evidence>
<evidence type="ECO:0000313" key="13">
    <source>
        <dbReference type="EMBL" id="KAG5680578.1"/>
    </source>
</evidence>
<evidence type="ECO:0000256" key="1">
    <source>
        <dbReference type="ARBA" id="ARBA00004141"/>
    </source>
</evidence>
<sequence length="524" mass="61113">MNIDKEDRVATAFKNQTIFLTGGSGFMGKVFIERLLRVTEFDKIYILIRPKKGVQPEERLRELFKDMLFVKLLEEMDIDTILSRIKAIPGDCEQLNLGLSENDRNFIIENMTMIYHFAATIRFDEKLKKAVLMNVRGTREMIKLALDCKQLKFFGHMSTAYCHLHVPFLLEKPYDPPADPHEIIQMIEEMDKPEEEIEKFSKILLAKFKLPNTYAFTKSMAESLVVHAKEKLNLPAMIFRPSIVISTWRDPLPGYIDNFNGPVGMLLAGGKGVARTAYCDQKSYGDFLPCDIAINGVFVCTWNFFNYYNPEHFIINFTSSQEIQFSWEQVSKLGMLVAEQKYPLNQIFWYPNVAMTKYRWLHNARAFFFHWIPAYVADFFLVCFGYEPFMKRAARRIAKGMEVVEYYAMNQWDFDNKIQCTFRERLNDFEEDRYKVNSKGISHQQILTDAALGCRRYVLKTPDHMLPAAFAEMRRMYILDKTCKTIIYGALLYWLYGLILALASGSNIFFTIIKIAICLFCFIL</sequence>
<keyword evidence="6 10" id="KW-1133">Transmembrane helix</keyword>